<protein>
    <submittedName>
        <fullName evidence="1">Uncharacterized protein</fullName>
    </submittedName>
</protein>
<accession>A0A2P2PD71</accession>
<organism evidence="1">
    <name type="scientific">Rhizophora mucronata</name>
    <name type="common">Asiatic mangrove</name>
    <dbReference type="NCBI Taxonomy" id="61149"/>
    <lineage>
        <taxon>Eukaryota</taxon>
        <taxon>Viridiplantae</taxon>
        <taxon>Streptophyta</taxon>
        <taxon>Embryophyta</taxon>
        <taxon>Tracheophyta</taxon>
        <taxon>Spermatophyta</taxon>
        <taxon>Magnoliopsida</taxon>
        <taxon>eudicotyledons</taxon>
        <taxon>Gunneridae</taxon>
        <taxon>Pentapetalae</taxon>
        <taxon>rosids</taxon>
        <taxon>fabids</taxon>
        <taxon>Malpighiales</taxon>
        <taxon>Rhizophoraceae</taxon>
        <taxon>Rhizophora</taxon>
    </lineage>
</organism>
<evidence type="ECO:0000313" key="1">
    <source>
        <dbReference type="EMBL" id="MBX52673.1"/>
    </source>
</evidence>
<dbReference type="EMBL" id="GGEC01072189">
    <property type="protein sequence ID" value="MBX52673.1"/>
    <property type="molecule type" value="Transcribed_RNA"/>
</dbReference>
<reference evidence="1" key="1">
    <citation type="submission" date="2018-02" db="EMBL/GenBank/DDBJ databases">
        <title>Rhizophora mucronata_Transcriptome.</title>
        <authorList>
            <person name="Meera S.P."/>
            <person name="Sreeshan A."/>
            <person name="Augustine A."/>
        </authorList>
    </citation>
    <scope>NUCLEOTIDE SEQUENCE</scope>
    <source>
        <tissue evidence="1">Leaf</tissue>
    </source>
</reference>
<dbReference type="AlphaFoldDB" id="A0A2P2PD71"/>
<proteinExistence type="predicted"/>
<sequence>MDKFHFHQIPNIHEYLKEVLLLRTSKTATGGQSKIS</sequence>
<name>A0A2P2PD71_RHIMU</name>